<comment type="caution">
    <text evidence="2">The sequence shown here is derived from an EMBL/GenBank/DDBJ whole genome shotgun (WGS) entry which is preliminary data.</text>
</comment>
<evidence type="ECO:0000256" key="1">
    <source>
        <dbReference type="SAM" id="MobiDB-lite"/>
    </source>
</evidence>
<keyword evidence="3" id="KW-1185">Reference proteome</keyword>
<dbReference type="AlphaFoldDB" id="A0AA40FNC5"/>
<accession>A0AA40FNC5</accession>
<sequence>MSAADSATKDGLEQNEKWREENEKQGEQPEEEEEEEEAEEAEEEEEEEEVRRYHGRRHFYARPLSAKITYDLVEW</sequence>
<gene>
    <name evidence="2" type="ORF">K0M31_009791</name>
</gene>
<evidence type="ECO:0000313" key="3">
    <source>
        <dbReference type="Proteomes" id="UP001177670"/>
    </source>
</evidence>
<feature type="compositionally biased region" description="Basic and acidic residues" evidence="1">
    <location>
        <begin position="7"/>
        <end position="27"/>
    </location>
</feature>
<dbReference type="Proteomes" id="UP001177670">
    <property type="component" value="Unassembled WGS sequence"/>
</dbReference>
<organism evidence="2 3">
    <name type="scientific">Melipona bicolor</name>
    <dbReference type="NCBI Taxonomy" id="60889"/>
    <lineage>
        <taxon>Eukaryota</taxon>
        <taxon>Metazoa</taxon>
        <taxon>Ecdysozoa</taxon>
        <taxon>Arthropoda</taxon>
        <taxon>Hexapoda</taxon>
        <taxon>Insecta</taxon>
        <taxon>Pterygota</taxon>
        <taxon>Neoptera</taxon>
        <taxon>Endopterygota</taxon>
        <taxon>Hymenoptera</taxon>
        <taxon>Apocrita</taxon>
        <taxon>Aculeata</taxon>
        <taxon>Apoidea</taxon>
        <taxon>Anthophila</taxon>
        <taxon>Apidae</taxon>
        <taxon>Melipona</taxon>
    </lineage>
</organism>
<reference evidence="2" key="1">
    <citation type="submission" date="2021-10" db="EMBL/GenBank/DDBJ databases">
        <title>Melipona bicolor Genome sequencing and assembly.</title>
        <authorList>
            <person name="Araujo N.S."/>
            <person name="Arias M.C."/>
        </authorList>
    </citation>
    <scope>NUCLEOTIDE SEQUENCE</scope>
    <source>
        <strain evidence="2">USP_2M_L1-L4_2017</strain>
        <tissue evidence="2">Whole body</tissue>
    </source>
</reference>
<dbReference type="EMBL" id="JAHYIQ010000024">
    <property type="protein sequence ID" value="KAK1121941.1"/>
    <property type="molecule type" value="Genomic_DNA"/>
</dbReference>
<feature type="compositionally biased region" description="Acidic residues" evidence="1">
    <location>
        <begin position="28"/>
        <end position="48"/>
    </location>
</feature>
<evidence type="ECO:0000313" key="2">
    <source>
        <dbReference type="EMBL" id="KAK1121941.1"/>
    </source>
</evidence>
<feature type="region of interest" description="Disordered" evidence="1">
    <location>
        <begin position="1"/>
        <end position="56"/>
    </location>
</feature>
<proteinExistence type="predicted"/>
<protein>
    <submittedName>
        <fullName evidence="2">Uncharacterized protein</fullName>
    </submittedName>
</protein>
<name>A0AA40FNC5_9HYME</name>